<dbReference type="AlphaFoldDB" id="A0A834U8U5"/>
<proteinExistence type="predicted"/>
<comment type="caution">
    <text evidence="1">The sequence shown here is derived from an EMBL/GenBank/DDBJ whole genome shotgun (WGS) entry which is preliminary data.</text>
</comment>
<protein>
    <submittedName>
        <fullName evidence="1">Uncharacterized protein</fullName>
    </submittedName>
</protein>
<dbReference type="Proteomes" id="UP000600918">
    <property type="component" value="Unassembled WGS sequence"/>
</dbReference>
<sequence length="78" mass="8599">MILTKWLKVNTRVLQNGEDNRNPCQTIRQSTKDAILAGRDRSRRVNSIRSKNRFGPAGVRQGDLVGVAALGLIEPVGD</sequence>
<gene>
    <name evidence="1" type="ORF">H0235_009757</name>
</gene>
<accession>A0A834U8U5</accession>
<keyword evidence="2" id="KW-1185">Reference proteome</keyword>
<evidence type="ECO:0000313" key="1">
    <source>
        <dbReference type="EMBL" id="KAF7421921.1"/>
    </source>
</evidence>
<evidence type="ECO:0000313" key="2">
    <source>
        <dbReference type="Proteomes" id="UP000600918"/>
    </source>
</evidence>
<organism evidence="1 2">
    <name type="scientific">Vespula pensylvanica</name>
    <name type="common">Western yellow jacket</name>
    <name type="synonym">Wasp</name>
    <dbReference type="NCBI Taxonomy" id="30213"/>
    <lineage>
        <taxon>Eukaryota</taxon>
        <taxon>Metazoa</taxon>
        <taxon>Ecdysozoa</taxon>
        <taxon>Arthropoda</taxon>
        <taxon>Hexapoda</taxon>
        <taxon>Insecta</taxon>
        <taxon>Pterygota</taxon>
        <taxon>Neoptera</taxon>
        <taxon>Endopterygota</taxon>
        <taxon>Hymenoptera</taxon>
        <taxon>Apocrita</taxon>
        <taxon>Aculeata</taxon>
        <taxon>Vespoidea</taxon>
        <taxon>Vespidae</taxon>
        <taxon>Vespinae</taxon>
        <taxon>Vespula</taxon>
    </lineage>
</organism>
<reference evidence="1" key="1">
    <citation type="journal article" date="2020" name="G3 (Bethesda)">
        <title>High-Quality Assemblies for Three Invasive Social Wasps from the &lt;i&gt;Vespula&lt;/i&gt; Genus.</title>
        <authorList>
            <person name="Harrop T.W.R."/>
            <person name="Guhlin J."/>
            <person name="McLaughlin G.M."/>
            <person name="Permina E."/>
            <person name="Stockwell P."/>
            <person name="Gilligan J."/>
            <person name="Le Lec M.F."/>
            <person name="Gruber M.A.M."/>
            <person name="Quinn O."/>
            <person name="Lovegrove M."/>
            <person name="Duncan E.J."/>
            <person name="Remnant E.J."/>
            <person name="Van Eeckhoven J."/>
            <person name="Graham B."/>
            <person name="Knapp R.A."/>
            <person name="Langford K.W."/>
            <person name="Kronenberg Z."/>
            <person name="Press M.O."/>
            <person name="Eacker S.M."/>
            <person name="Wilson-Rankin E.E."/>
            <person name="Purcell J."/>
            <person name="Lester P.J."/>
            <person name="Dearden P.K."/>
        </authorList>
    </citation>
    <scope>NUCLEOTIDE SEQUENCE</scope>
    <source>
        <strain evidence="1">Volc-1</strain>
    </source>
</reference>
<dbReference type="EMBL" id="JACSDY010000008">
    <property type="protein sequence ID" value="KAF7421921.1"/>
    <property type="molecule type" value="Genomic_DNA"/>
</dbReference>
<name>A0A834U8U5_VESPE</name>